<evidence type="ECO:0000256" key="9">
    <source>
        <dbReference type="SAM" id="MobiDB-lite"/>
    </source>
</evidence>
<dbReference type="FunFam" id="2.40.50.140:FF:000051">
    <property type="entry name" value="RNA-binding transcriptional accessory protein"/>
    <property type="match status" value="1"/>
</dbReference>
<dbReference type="GO" id="GO:0005840">
    <property type="term" value="C:ribosome"/>
    <property type="evidence" value="ECO:0007669"/>
    <property type="project" value="UniProtKB-KW"/>
</dbReference>
<sequence length="673" mass="73204">MSRVTMAEHAGFCYGVKRAVEMAEQAAASGKRCVMLGSLIHNDSVVRHLESMGLTSVSRPEEVPEGAAVLIRSHGEPRAVHEVLRARGEILDATCPNVSRIHRIVAEAEQAGRQPVIIGTPNHPEITAIAGWCAHPVVLENAEALGKWLEKEPENREKPLTLVSQTTAARKSWDLCVEKAKKECTNLKVFDTICSATCKRQEAAQALAAQSDAMIVIGDRKSSNTRRLAELCAALCPQVLWIEGAEDLEPSNLYGKASIGITAGASTPGWIIKEVYDKMSDETMEIEESFAEMLEKSIKTLNTGEKVTGVVTGITPTEIYVDLGTKHAGYIPVSELTDDPTVKVEDLVHVGDEIETYVMRVNDQEGVVTLSKKRLDTVKSWDDIEQAREDHTTVEGVVTEENKGGVVVSIKGVRVFVPASQTGLPRETPMSELLKKHVRLRITEVNRARRRVVGSIRAVTAEERAAKAAEVWENIEEGKKYTGTVKSLTSYGAFVDIGGVDGMVHISELSWSRIKHPSEVVKVGDTVEVYVISFDKEKKKISLGMKDRSQDPWTVFTTKYGVGDTANVKVVKLMTFGAFAEIVPGVDGLIHISQIADHRIDKPGDVLSEGQMVDVKITDIDMDRKKVSLSIRALLEDAQRSSAADADGADALVATSDSEGTEVAGDFAGTDAE</sequence>
<dbReference type="CDD" id="cd13944">
    <property type="entry name" value="lytB_ispH"/>
    <property type="match status" value="1"/>
</dbReference>
<feature type="domain" description="S1 motif" evidence="10">
    <location>
        <begin position="478"/>
        <end position="546"/>
    </location>
</feature>
<feature type="binding site" evidence="8">
    <location>
        <position position="266"/>
    </location>
    <ligand>
        <name>(2E)-4-hydroxy-3-methylbut-2-enyl diphosphate</name>
        <dbReference type="ChEBI" id="CHEBI:128753"/>
    </ligand>
</feature>
<dbReference type="InterPro" id="IPR012340">
    <property type="entry name" value="NA-bd_OB-fold"/>
</dbReference>
<feature type="binding site" evidence="8">
    <location>
        <position position="222"/>
    </location>
    <ligand>
        <name>(2E)-4-hydroxy-3-methylbut-2-enyl diphosphate</name>
        <dbReference type="ChEBI" id="CHEBI:128753"/>
    </ligand>
</feature>
<comment type="cofactor">
    <cofactor evidence="8">
        <name>[4Fe-4S] cluster</name>
        <dbReference type="ChEBI" id="CHEBI:49883"/>
    </cofactor>
    <text evidence="8">Binds 1 [4Fe-4S] cluster per subunit.</text>
</comment>
<accession>A0A921SSP4</accession>
<dbReference type="EC" id="1.17.7.4" evidence="8"/>
<gene>
    <name evidence="8" type="primary">ispH</name>
    <name evidence="11" type="ORF">K8V01_05215</name>
</gene>
<feature type="binding site" evidence="8">
    <location>
        <position position="74"/>
    </location>
    <ligand>
        <name>(2E)-4-hydroxy-3-methylbut-2-enyl diphosphate</name>
        <dbReference type="ChEBI" id="CHEBI:128753"/>
    </ligand>
</feature>
<keyword evidence="8 11" id="KW-0560">Oxidoreductase</keyword>
<dbReference type="Gene3D" id="3.40.50.11270">
    <property type="match status" value="1"/>
</dbReference>
<evidence type="ECO:0000259" key="10">
    <source>
        <dbReference type="PROSITE" id="PS50126"/>
    </source>
</evidence>
<dbReference type="GO" id="GO:0016114">
    <property type="term" value="P:terpenoid biosynthetic process"/>
    <property type="evidence" value="ECO:0007669"/>
    <property type="project" value="UniProtKB-UniRule"/>
</dbReference>
<feature type="region of interest" description="Disordered" evidence="9">
    <location>
        <begin position="640"/>
        <end position="673"/>
    </location>
</feature>
<feature type="binding site" evidence="8">
    <location>
        <position position="123"/>
    </location>
    <ligand>
        <name>isopentenyl diphosphate</name>
        <dbReference type="ChEBI" id="CHEBI:128769"/>
    </ligand>
</feature>
<feature type="binding site" evidence="8">
    <location>
        <position position="41"/>
    </location>
    <ligand>
        <name>isopentenyl diphosphate</name>
        <dbReference type="ChEBI" id="CHEBI:128769"/>
    </ligand>
</feature>
<dbReference type="CDD" id="cd04465">
    <property type="entry name" value="S1_RPS1_repeat_ec2_hs2"/>
    <property type="match status" value="1"/>
</dbReference>
<keyword evidence="4 11" id="KW-0689">Ribosomal protein</keyword>
<dbReference type="GO" id="GO:0005737">
    <property type="term" value="C:cytoplasm"/>
    <property type="evidence" value="ECO:0007669"/>
    <property type="project" value="UniProtKB-ARBA"/>
</dbReference>
<feature type="binding site" evidence="8">
    <location>
        <position position="123"/>
    </location>
    <ligand>
        <name>(2E)-4-hydroxy-3-methylbut-2-enyl diphosphate</name>
        <dbReference type="ChEBI" id="CHEBI:128753"/>
    </ligand>
</feature>
<feature type="binding site" evidence="8">
    <location>
        <position position="95"/>
    </location>
    <ligand>
        <name>[4Fe-4S] cluster</name>
        <dbReference type="ChEBI" id="CHEBI:49883"/>
    </ligand>
</feature>
<feature type="binding site" evidence="8">
    <location>
        <position position="223"/>
    </location>
    <ligand>
        <name>isopentenyl diphosphate</name>
        <dbReference type="ChEBI" id="CHEBI:128769"/>
    </ligand>
</feature>
<evidence type="ECO:0000256" key="2">
    <source>
        <dbReference type="ARBA" id="ARBA00022485"/>
    </source>
</evidence>
<feature type="binding site" evidence="8">
    <location>
        <position position="41"/>
    </location>
    <ligand>
        <name>dimethylallyl diphosphate</name>
        <dbReference type="ChEBI" id="CHEBI:57623"/>
    </ligand>
</feature>
<feature type="binding site" evidence="8">
    <location>
        <position position="224"/>
    </location>
    <ligand>
        <name>dimethylallyl diphosphate</name>
        <dbReference type="ChEBI" id="CHEBI:57623"/>
    </ligand>
</feature>
<evidence type="ECO:0000256" key="6">
    <source>
        <dbReference type="ARBA" id="ARBA00023014"/>
    </source>
</evidence>
<dbReference type="InterPro" id="IPR035104">
    <property type="entry name" value="Ribosomal_protein_S1-like"/>
</dbReference>
<keyword evidence="8" id="KW-0414">Isoprene biosynthesis</keyword>
<keyword evidence="6 8" id="KW-0411">Iron-sulfur</keyword>
<dbReference type="Pfam" id="PF02401">
    <property type="entry name" value="LYTB"/>
    <property type="match status" value="1"/>
</dbReference>
<dbReference type="SMART" id="SM00316">
    <property type="entry name" value="S1"/>
    <property type="match status" value="4"/>
</dbReference>
<comment type="function">
    <text evidence="8">Catalyzes the conversion of 1-hydroxy-2-methyl-2-(E)-butenyl 4-diphosphate (HMBPP) into a mixture of isopentenyl diphosphate (IPP) and dimethylallyl diphosphate (DMAPP). Acts in the terminal step of the DOXP/MEP pathway for isoprenoid precursor biosynthesis.</text>
</comment>
<comment type="similarity">
    <text evidence="8">Belongs to the IspH family.</text>
</comment>
<dbReference type="GO" id="GO:0051539">
    <property type="term" value="F:4 iron, 4 sulfur cluster binding"/>
    <property type="evidence" value="ECO:0007669"/>
    <property type="project" value="UniProtKB-UniRule"/>
</dbReference>
<dbReference type="Proteomes" id="UP000760668">
    <property type="component" value="Unassembled WGS sequence"/>
</dbReference>
<dbReference type="GO" id="GO:0046872">
    <property type="term" value="F:metal ion binding"/>
    <property type="evidence" value="ECO:0007669"/>
    <property type="project" value="UniProtKB-KW"/>
</dbReference>
<feature type="domain" description="S1 motif" evidence="10">
    <location>
        <begin position="563"/>
        <end position="632"/>
    </location>
</feature>
<feature type="binding site" evidence="8">
    <location>
        <position position="266"/>
    </location>
    <ligand>
        <name>isopentenyl diphosphate</name>
        <dbReference type="ChEBI" id="CHEBI:128769"/>
    </ligand>
</feature>
<comment type="catalytic activity">
    <reaction evidence="8">
        <text>isopentenyl diphosphate + 2 oxidized [2Fe-2S]-[ferredoxin] + H2O = (2E)-4-hydroxy-3-methylbut-2-enyl diphosphate + 2 reduced [2Fe-2S]-[ferredoxin] + 2 H(+)</text>
        <dbReference type="Rhea" id="RHEA:24488"/>
        <dbReference type="Rhea" id="RHEA-COMP:10000"/>
        <dbReference type="Rhea" id="RHEA-COMP:10001"/>
        <dbReference type="ChEBI" id="CHEBI:15377"/>
        <dbReference type="ChEBI" id="CHEBI:15378"/>
        <dbReference type="ChEBI" id="CHEBI:33737"/>
        <dbReference type="ChEBI" id="CHEBI:33738"/>
        <dbReference type="ChEBI" id="CHEBI:128753"/>
        <dbReference type="ChEBI" id="CHEBI:128769"/>
        <dbReference type="EC" id="1.17.7.4"/>
    </reaction>
</comment>
<feature type="binding site" evidence="8">
    <location>
        <position position="74"/>
    </location>
    <ligand>
        <name>dimethylallyl diphosphate</name>
        <dbReference type="ChEBI" id="CHEBI:57623"/>
    </ligand>
</feature>
<dbReference type="PANTHER" id="PTHR10724:SF7">
    <property type="entry name" value="SMALL RIBOSOMAL SUBUNIT PROTEIN BS1C"/>
    <property type="match status" value="1"/>
</dbReference>
<evidence type="ECO:0000256" key="3">
    <source>
        <dbReference type="ARBA" id="ARBA00022723"/>
    </source>
</evidence>
<feature type="binding site" evidence="8">
    <location>
        <position position="222"/>
    </location>
    <ligand>
        <name>isopentenyl diphosphate</name>
        <dbReference type="ChEBI" id="CHEBI:128769"/>
    </ligand>
</feature>
<feature type="binding site" evidence="8">
    <location>
        <position position="123"/>
    </location>
    <ligand>
        <name>dimethylallyl diphosphate</name>
        <dbReference type="ChEBI" id="CHEBI:57623"/>
    </ligand>
</feature>
<feature type="binding site" evidence="8">
    <location>
        <position position="74"/>
    </location>
    <ligand>
        <name>isopentenyl diphosphate</name>
        <dbReference type="ChEBI" id="CHEBI:128769"/>
    </ligand>
</feature>
<comment type="catalytic activity">
    <reaction evidence="8">
        <text>dimethylallyl diphosphate + 2 oxidized [2Fe-2S]-[ferredoxin] + H2O = (2E)-4-hydroxy-3-methylbut-2-enyl diphosphate + 2 reduced [2Fe-2S]-[ferredoxin] + 2 H(+)</text>
        <dbReference type="Rhea" id="RHEA:24825"/>
        <dbReference type="Rhea" id="RHEA-COMP:10000"/>
        <dbReference type="Rhea" id="RHEA-COMP:10001"/>
        <dbReference type="ChEBI" id="CHEBI:15377"/>
        <dbReference type="ChEBI" id="CHEBI:15378"/>
        <dbReference type="ChEBI" id="CHEBI:33737"/>
        <dbReference type="ChEBI" id="CHEBI:33738"/>
        <dbReference type="ChEBI" id="CHEBI:57623"/>
        <dbReference type="ChEBI" id="CHEBI:128753"/>
        <dbReference type="EC" id="1.17.7.4"/>
    </reaction>
</comment>
<feature type="binding site" evidence="8">
    <location>
        <position position="222"/>
    </location>
    <ligand>
        <name>dimethylallyl diphosphate</name>
        <dbReference type="ChEBI" id="CHEBI:57623"/>
    </ligand>
</feature>
<dbReference type="GO" id="GO:0050992">
    <property type="term" value="P:dimethylallyl diphosphate biosynthetic process"/>
    <property type="evidence" value="ECO:0007669"/>
    <property type="project" value="UniProtKB-UniRule"/>
</dbReference>
<feature type="binding site" evidence="8">
    <location>
        <position position="166"/>
    </location>
    <ligand>
        <name>(2E)-4-hydroxy-3-methylbut-2-enyl diphosphate</name>
        <dbReference type="ChEBI" id="CHEBI:128753"/>
    </ligand>
</feature>
<comment type="caution">
    <text evidence="11">The sequence shown here is derived from an EMBL/GenBank/DDBJ whole genome shotgun (WGS) entry which is preliminary data.</text>
</comment>
<feature type="binding site" evidence="8">
    <location>
        <position position="223"/>
    </location>
    <ligand>
        <name>dimethylallyl diphosphate</name>
        <dbReference type="ChEBI" id="CHEBI:57623"/>
    </ligand>
</feature>
<dbReference type="GO" id="GO:0019288">
    <property type="term" value="P:isopentenyl diphosphate biosynthetic process, methylerythritol 4-phosphate pathway"/>
    <property type="evidence" value="ECO:0007669"/>
    <property type="project" value="UniProtKB-UniRule"/>
</dbReference>
<dbReference type="NCBIfam" id="TIGR00216">
    <property type="entry name" value="ispH_lytB"/>
    <property type="match status" value="1"/>
</dbReference>
<evidence type="ECO:0000256" key="5">
    <source>
        <dbReference type="ARBA" id="ARBA00023004"/>
    </source>
</evidence>
<evidence type="ECO:0000256" key="8">
    <source>
        <dbReference type="HAMAP-Rule" id="MF_00191"/>
    </source>
</evidence>
<evidence type="ECO:0000313" key="12">
    <source>
        <dbReference type="Proteomes" id="UP000760668"/>
    </source>
</evidence>
<feature type="domain" description="S1 motif" evidence="10">
    <location>
        <begin position="304"/>
        <end position="373"/>
    </location>
</feature>
<dbReference type="RefSeq" id="WP_295368113.1">
    <property type="nucleotide sequence ID" value="NZ_DYUC01000048.1"/>
</dbReference>
<feature type="binding site" evidence="8">
    <location>
        <position position="41"/>
    </location>
    <ligand>
        <name>(2E)-4-hydroxy-3-methylbut-2-enyl diphosphate</name>
        <dbReference type="ChEBI" id="CHEBI:128753"/>
    </ligand>
</feature>
<dbReference type="Gene3D" id="3.40.1010.20">
    <property type="entry name" value="4-hydroxy-3-methylbut-2-enyl diphosphate reductase, catalytic domain"/>
    <property type="match status" value="2"/>
</dbReference>
<evidence type="ECO:0000256" key="4">
    <source>
        <dbReference type="ARBA" id="ARBA00022980"/>
    </source>
</evidence>
<comment type="pathway">
    <text evidence="8">Isoprenoid biosynthesis; dimethylallyl diphosphate biosynthesis; dimethylallyl diphosphate from (2E)-4-hydroxy-3-methylbutenyl diphosphate: step 1/1.</text>
</comment>
<dbReference type="SUPFAM" id="SSF50249">
    <property type="entry name" value="Nucleic acid-binding proteins"/>
    <property type="match status" value="4"/>
</dbReference>
<feature type="binding site" evidence="8">
    <location>
        <position position="223"/>
    </location>
    <ligand>
        <name>(2E)-4-hydroxy-3-methylbut-2-enyl diphosphate</name>
        <dbReference type="ChEBI" id="CHEBI:128753"/>
    </ligand>
</feature>
<evidence type="ECO:0000313" key="11">
    <source>
        <dbReference type="EMBL" id="HJG86409.1"/>
    </source>
</evidence>
<protein>
    <recommendedName>
        <fullName evidence="8">4-hydroxy-3-methylbut-2-enyl diphosphate reductase</fullName>
        <shortName evidence="8">HMBPP reductase</shortName>
        <ecNumber evidence="8">1.17.7.4</ecNumber>
    </recommendedName>
</protein>
<feature type="binding site" evidence="8">
    <location>
        <position position="13"/>
    </location>
    <ligand>
        <name>[4Fe-4S] cluster</name>
        <dbReference type="ChEBI" id="CHEBI:49883"/>
    </ligand>
</feature>
<evidence type="ECO:0000256" key="1">
    <source>
        <dbReference type="ARBA" id="ARBA00006767"/>
    </source>
</evidence>
<reference evidence="11" key="2">
    <citation type="submission" date="2021-09" db="EMBL/GenBank/DDBJ databases">
        <authorList>
            <person name="Gilroy R."/>
        </authorList>
    </citation>
    <scope>NUCLEOTIDE SEQUENCE</scope>
    <source>
        <strain evidence="11">CHK179-5677</strain>
    </source>
</reference>
<feature type="active site" description="Proton donor" evidence="8">
    <location>
        <position position="125"/>
    </location>
</feature>
<feature type="compositionally biased region" description="Low complexity" evidence="9">
    <location>
        <begin position="640"/>
        <end position="654"/>
    </location>
</feature>
<dbReference type="AlphaFoldDB" id="A0A921SSP4"/>
<evidence type="ECO:0000256" key="7">
    <source>
        <dbReference type="ARBA" id="ARBA00023274"/>
    </source>
</evidence>
<dbReference type="NCBIfam" id="NF005208">
    <property type="entry name" value="PRK06676.1"/>
    <property type="match status" value="1"/>
</dbReference>
<feature type="binding site" evidence="8">
    <location>
        <position position="266"/>
    </location>
    <ligand>
        <name>dimethylallyl diphosphate</name>
        <dbReference type="ChEBI" id="CHEBI:57623"/>
    </ligand>
</feature>
<proteinExistence type="inferred from homology"/>
<dbReference type="GO" id="GO:0006412">
    <property type="term" value="P:translation"/>
    <property type="evidence" value="ECO:0007669"/>
    <property type="project" value="TreeGrafter"/>
</dbReference>
<feature type="domain" description="S1 motif" evidence="10">
    <location>
        <begin position="391"/>
        <end position="457"/>
    </location>
</feature>
<dbReference type="GO" id="GO:0003729">
    <property type="term" value="F:mRNA binding"/>
    <property type="evidence" value="ECO:0007669"/>
    <property type="project" value="TreeGrafter"/>
</dbReference>
<dbReference type="CDD" id="cd05687">
    <property type="entry name" value="S1_RPS1_repeat_ec1_hs1"/>
    <property type="match status" value="1"/>
</dbReference>
<dbReference type="HAMAP" id="MF_00191">
    <property type="entry name" value="IspH"/>
    <property type="match status" value="1"/>
</dbReference>
<dbReference type="InterPro" id="IPR050437">
    <property type="entry name" value="Ribos_protein_bS1-like"/>
</dbReference>
<dbReference type="NCBIfam" id="NF000907">
    <property type="entry name" value="PRK00087.1"/>
    <property type="match status" value="1"/>
</dbReference>
<comment type="pathway">
    <text evidence="8">Isoprenoid biosynthesis; isopentenyl diphosphate biosynthesis via DXP pathway; isopentenyl diphosphate from 1-deoxy-D-xylulose 5-phosphate: step 6/6.</text>
</comment>
<dbReference type="Pfam" id="PF00575">
    <property type="entry name" value="S1"/>
    <property type="match status" value="4"/>
</dbReference>
<dbReference type="GO" id="GO:0003735">
    <property type="term" value="F:structural constituent of ribosome"/>
    <property type="evidence" value="ECO:0007669"/>
    <property type="project" value="TreeGrafter"/>
</dbReference>
<feature type="binding site" evidence="8">
    <location>
        <position position="224"/>
    </location>
    <ligand>
        <name>isopentenyl diphosphate</name>
        <dbReference type="ChEBI" id="CHEBI:128769"/>
    </ligand>
</feature>
<feature type="binding site" evidence="8">
    <location>
        <position position="224"/>
    </location>
    <ligand>
        <name>(2E)-4-hydroxy-3-methylbut-2-enyl diphosphate</name>
        <dbReference type="ChEBI" id="CHEBI:128753"/>
    </ligand>
</feature>
<keyword evidence="7" id="KW-0687">Ribonucleoprotein</keyword>
<organism evidence="11 12">
    <name type="scientific">Pseudoflavonifractor capillosus</name>
    <dbReference type="NCBI Taxonomy" id="106588"/>
    <lineage>
        <taxon>Bacteria</taxon>
        <taxon>Bacillati</taxon>
        <taxon>Bacillota</taxon>
        <taxon>Clostridia</taxon>
        <taxon>Eubacteriales</taxon>
        <taxon>Oscillospiraceae</taxon>
        <taxon>Pseudoflavonifractor</taxon>
    </lineage>
</organism>
<feature type="binding site" evidence="8">
    <location>
        <position position="194"/>
    </location>
    <ligand>
        <name>[4Fe-4S] cluster</name>
        <dbReference type="ChEBI" id="CHEBI:49883"/>
    </ligand>
</feature>
<dbReference type="PRINTS" id="PR00681">
    <property type="entry name" value="RIBOSOMALS1"/>
</dbReference>
<dbReference type="Gene3D" id="2.40.50.140">
    <property type="entry name" value="Nucleic acid-binding proteins"/>
    <property type="match status" value="4"/>
</dbReference>
<comment type="similarity">
    <text evidence="1">Belongs to the bacterial ribosomal protein bS1 family.</text>
</comment>
<keyword evidence="2 8" id="KW-0004">4Fe-4S</keyword>
<dbReference type="CDD" id="cd05688">
    <property type="entry name" value="S1_RPS1_repeat_ec3"/>
    <property type="match status" value="1"/>
</dbReference>
<keyword evidence="5 8" id="KW-0408">Iron</keyword>
<name>A0A921SSP4_9FIRM</name>
<dbReference type="PROSITE" id="PS50126">
    <property type="entry name" value="S1"/>
    <property type="match status" value="4"/>
</dbReference>
<dbReference type="EMBL" id="DYUC01000048">
    <property type="protein sequence ID" value="HJG86409.1"/>
    <property type="molecule type" value="Genomic_DNA"/>
</dbReference>
<keyword evidence="3 8" id="KW-0479">Metal-binding</keyword>
<dbReference type="InterPro" id="IPR003451">
    <property type="entry name" value="LytB/IspH"/>
</dbReference>
<dbReference type="InterPro" id="IPR003029">
    <property type="entry name" value="S1_domain"/>
</dbReference>
<reference evidence="11" key="1">
    <citation type="journal article" date="2021" name="PeerJ">
        <title>Extensive microbial diversity within the chicken gut microbiome revealed by metagenomics and culture.</title>
        <authorList>
            <person name="Gilroy R."/>
            <person name="Ravi A."/>
            <person name="Getino M."/>
            <person name="Pursley I."/>
            <person name="Horton D.L."/>
            <person name="Alikhan N.F."/>
            <person name="Baker D."/>
            <person name="Gharbi K."/>
            <person name="Hall N."/>
            <person name="Watson M."/>
            <person name="Adriaenssens E.M."/>
            <person name="Foster-Nyarko E."/>
            <person name="Jarju S."/>
            <person name="Secka A."/>
            <person name="Antonio M."/>
            <person name="Oren A."/>
            <person name="Chaudhuri R.R."/>
            <person name="La Ragione R."/>
            <person name="Hildebrand F."/>
            <person name="Pallen M.J."/>
        </authorList>
    </citation>
    <scope>NUCLEOTIDE SEQUENCE</scope>
    <source>
        <strain evidence="11">CHK179-5677</strain>
    </source>
</reference>
<dbReference type="PANTHER" id="PTHR10724">
    <property type="entry name" value="30S RIBOSOMAL PROTEIN S1"/>
    <property type="match status" value="1"/>
</dbReference>
<dbReference type="GO" id="GO:0051745">
    <property type="term" value="F:4-hydroxy-3-methylbut-2-enyl diphosphate reductase activity"/>
    <property type="evidence" value="ECO:0007669"/>
    <property type="project" value="UniProtKB-UniRule"/>
</dbReference>